<proteinExistence type="predicted"/>
<dbReference type="AlphaFoldDB" id="A9E3Z8"/>
<sequence>MKKDNITNLFDRLKDDFDVETPDKGHENRFLQKLQQQQNEETENTSKPVILFTWWKQIAAACVILLSLGIFIGSNFNASAEETQVTFSPEVEKSQLYFASLIEKELAKVKAAEDEDTKEIIQDALLQLERLENDYSNLKNQLIERGNDKRILHAMVTNFQLRINLLENVLTQIDEIKLFKNENTII</sequence>
<evidence type="ECO:0000313" key="2">
    <source>
        <dbReference type="EMBL" id="EDP95295.1"/>
    </source>
</evidence>
<accession>A9E3Z8</accession>
<dbReference type="Proteomes" id="UP000002945">
    <property type="component" value="Unassembled WGS sequence"/>
</dbReference>
<comment type="caution">
    <text evidence="2">The sequence shown here is derived from an EMBL/GenBank/DDBJ whole genome shotgun (WGS) entry which is preliminary data.</text>
</comment>
<evidence type="ECO:0000256" key="1">
    <source>
        <dbReference type="SAM" id="Coils"/>
    </source>
</evidence>
<keyword evidence="1" id="KW-0175">Coiled coil</keyword>
<keyword evidence="3" id="KW-1185">Reference proteome</keyword>
<feature type="coiled-coil region" evidence="1">
    <location>
        <begin position="114"/>
        <end position="148"/>
    </location>
</feature>
<dbReference type="STRING" id="391587.KAOT1_09491"/>
<dbReference type="eggNOG" id="ENOG50323WE">
    <property type="taxonomic scope" value="Bacteria"/>
</dbReference>
<dbReference type="HOGENOM" id="CLU_114925_1_0_10"/>
<gene>
    <name evidence="2" type="ORF">KAOT1_09491</name>
</gene>
<evidence type="ECO:0000313" key="3">
    <source>
        <dbReference type="Proteomes" id="UP000002945"/>
    </source>
</evidence>
<organism evidence="2 3">
    <name type="scientific">Kordia algicida OT-1</name>
    <dbReference type="NCBI Taxonomy" id="391587"/>
    <lineage>
        <taxon>Bacteria</taxon>
        <taxon>Pseudomonadati</taxon>
        <taxon>Bacteroidota</taxon>
        <taxon>Flavobacteriia</taxon>
        <taxon>Flavobacteriales</taxon>
        <taxon>Flavobacteriaceae</taxon>
        <taxon>Kordia</taxon>
    </lineage>
</organism>
<protein>
    <submittedName>
        <fullName evidence="2">Uncharacterized protein</fullName>
    </submittedName>
</protein>
<name>A9E3Z8_9FLAO</name>
<dbReference type="EMBL" id="ABIB01000009">
    <property type="protein sequence ID" value="EDP95295.1"/>
    <property type="molecule type" value="Genomic_DNA"/>
</dbReference>
<reference evidence="2 3" key="1">
    <citation type="journal article" date="2011" name="J. Bacteriol.">
        <title>Genome sequence of the algicidal bacterium Kordia algicida OT-1.</title>
        <authorList>
            <person name="Lee H.S."/>
            <person name="Kang S.G."/>
            <person name="Kwon K.K."/>
            <person name="Lee J.H."/>
            <person name="Kim S.J."/>
        </authorList>
    </citation>
    <scope>NUCLEOTIDE SEQUENCE [LARGE SCALE GENOMIC DNA]</scope>
    <source>
        <strain evidence="2 3">OT-1</strain>
    </source>
</reference>